<organism evidence="1 2">
    <name type="scientific">Levilactobacillus koreensis</name>
    <dbReference type="NCBI Taxonomy" id="637971"/>
    <lineage>
        <taxon>Bacteria</taxon>
        <taxon>Bacillati</taxon>
        <taxon>Bacillota</taxon>
        <taxon>Bacilli</taxon>
        <taxon>Lactobacillales</taxon>
        <taxon>Lactobacillaceae</taxon>
        <taxon>Levilactobacillus</taxon>
    </lineage>
</organism>
<dbReference type="AlphaFoldDB" id="A0AAC8UVE7"/>
<evidence type="ECO:0000313" key="2">
    <source>
        <dbReference type="Proteomes" id="UP000036000"/>
    </source>
</evidence>
<evidence type="ECO:0000313" key="1">
    <source>
        <dbReference type="EMBL" id="AKP64721.1"/>
    </source>
</evidence>
<name>A0AAC8UVE7_9LACO</name>
<accession>A0AAC8UVE7</accession>
<dbReference type="Proteomes" id="UP000036000">
    <property type="component" value="Chromosome"/>
</dbReference>
<gene>
    <name evidence="1" type="ORF">ABN16_06740</name>
</gene>
<reference evidence="1 2" key="1">
    <citation type="submission" date="2015-07" db="EMBL/GenBank/DDBJ databases">
        <title>Lactobacillus korensis/26-25/ whole genome sequencing.</title>
        <authorList>
            <person name="Kim M.K."/>
            <person name="Im W.-T."/>
            <person name="Srinivasan S."/>
            <person name="Lee J.-J."/>
        </authorList>
    </citation>
    <scope>NUCLEOTIDE SEQUENCE [LARGE SCALE GENOMIC DNA]</scope>
    <source>
        <strain evidence="1 2">26-25</strain>
    </source>
</reference>
<dbReference type="RefSeq" id="WP_048734154.1">
    <property type="nucleotide sequence ID" value="NZ_CP012033.1"/>
</dbReference>
<dbReference type="Pfam" id="PF08849">
    <property type="entry name" value="BrxA"/>
    <property type="match status" value="1"/>
</dbReference>
<sequence>MPQYSASMVSHSFWFNEFSQYLELKEQGNNDDDIRYLAIEENLFQQQSTARALRMVQTLKRRVNVLDEDYFDLFSSLDLTNRKIINLSASLQLDPLFDEFLYEVYRNELILGDAKLYSYEVEAFFSQKQIENPKVASWTEQTTRRLASTFKAFLREAGLLEDQGDYDQVKRPLLDTRLEILLHTKGLTRQLAAFLGR</sequence>
<dbReference type="EMBL" id="CP012033">
    <property type="protein sequence ID" value="AKP64721.1"/>
    <property type="molecule type" value="Genomic_DNA"/>
</dbReference>
<dbReference type="Gene3D" id="1.10.3540.10">
    <property type="entry name" value="uncharacterized protein from magnetospirillum magneticum domain"/>
    <property type="match status" value="1"/>
</dbReference>
<evidence type="ECO:0008006" key="3">
    <source>
        <dbReference type="Google" id="ProtNLM"/>
    </source>
</evidence>
<keyword evidence="2" id="KW-1185">Reference proteome</keyword>
<proteinExistence type="predicted"/>
<dbReference type="KEGG" id="lko:ABN16_06740"/>
<dbReference type="InterPro" id="IPR023137">
    <property type="entry name" value="BrxA_sf"/>
</dbReference>
<dbReference type="InterPro" id="IPR014948">
    <property type="entry name" value="BrxA"/>
</dbReference>
<protein>
    <recommendedName>
        <fullName evidence="3">DUF1819 family protein</fullName>
    </recommendedName>
</protein>